<evidence type="ECO:0000256" key="2">
    <source>
        <dbReference type="ARBA" id="ARBA00023002"/>
    </source>
</evidence>
<dbReference type="eggNOG" id="COG5517">
    <property type="taxonomic scope" value="Bacteria"/>
</dbReference>
<proteinExistence type="inferred from homology"/>
<dbReference type="InterPro" id="IPR032710">
    <property type="entry name" value="NTF2-like_dom_sf"/>
</dbReference>
<name>T0IMY4_9SPHN</name>
<accession>T0IMY4</accession>
<dbReference type="STRING" id="1346791.M529_21500"/>
<dbReference type="SUPFAM" id="SSF54427">
    <property type="entry name" value="NTF2-like"/>
    <property type="match status" value="1"/>
</dbReference>
<dbReference type="GO" id="GO:0016491">
    <property type="term" value="F:oxidoreductase activity"/>
    <property type="evidence" value="ECO:0007669"/>
    <property type="project" value="UniProtKB-KW"/>
</dbReference>
<gene>
    <name evidence="3" type="ORF">M529_21500</name>
</gene>
<dbReference type="InterPro" id="IPR000391">
    <property type="entry name" value="Rng_hydr_dOase-bsu"/>
</dbReference>
<comment type="caution">
    <text evidence="3">The sequence shown here is derived from an EMBL/GenBank/DDBJ whole genome shotgun (WGS) entry which is preliminary data.</text>
</comment>
<reference evidence="3 4" key="1">
    <citation type="journal article" date="2013" name="Genome Announc.">
        <title>Draft Genome Sequence of Sphingobium ummariense Strain RL-3, a Hexachlorocyclohexane-Degrading Bacterium.</title>
        <authorList>
            <person name="Kohli P."/>
            <person name="Dua A."/>
            <person name="Sangwan N."/>
            <person name="Oldach P."/>
            <person name="Khurana J.P."/>
            <person name="Lal R."/>
        </authorList>
    </citation>
    <scope>NUCLEOTIDE SEQUENCE [LARGE SCALE GENOMIC DNA]</scope>
    <source>
        <strain evidence="3 4">RL-3</strain>
    </source>
</reference>
<dbReference type="Gene3D" id="3.10.450.50">
    <property type="match status" value="1"/>
</dbReference>
<comment type="similarity">
    <text evidence="1">Belongs to the bacterial ring-hydroxylating dioxygenase beta subunit family.</text>
</comment>
<dbReference type="CDD" id="cd00667">
    <property type="entry name" value="ring_hydroxylating_dioxygenases_beta"/>
    <property type="match status" value="1"/>
</dbReference>
<dbReference type="AlphaFoldDB" id="T0IMY4"/>
<organism evidence="3 4">
    <name type="scientific">Sphingobium ummariense RL-3</name>
    <dbReference type="NCBI Taxonomy" id="1346791"/>
    <lineage>
        <taxon>Bacteria</taxon>
        <taxon>Pseudomonadati</taxon>
        <taxon>Pseudomonadota</taxon>
        <taxon>Alphaproteobacteria</taxon>
        <taxon>Sphingomonadales</taxon>
        <taxon>Sphingomonadaceae</taxon>
        <taxon>Sphingobium</taxon>
    </lineage>
</organism>
<keyword evidence="4" id="KW-1185">Reference proteome</keyword>
<sequence>MSNINADVEFAIRQFLGREAMLLDNGRLEEWVGLLDEAILYEIPLRISARKREDEFPRGAFRMHEDMAMIRKRLERMGTAENWAEDPASRTVRTVGSIFVEADEGDGVFRVHSALSLYRQRAIDRAYEWIPARRIDLIRVIDDGECRLVRRTVILAETILQTPNLAVFL</sequence>
<dbReference type="Proteomes" id="UP000015523">
    <property type="component" value="Unassembled WGS sequence"/>
</dbReference>
<evidence type="ECO:0008006" key="5">
    <source>
        <dbReference type="Google" id="ProtNLM"/>
    </source>
</evidence>
<evidence type="ECO:0000313" key="3">
    <source>
        <dbReference type="EMBL" id="EQB30150.1"/>
    </source>
</evidence>
<dbReference type="PANTHER" id="PTHR41534">
    <property type="entry name" value="BLR3401 PROTEIN"/>
    <property type="match status" value="1"/>
</dbReference>
<dbReference type="PATRIC" id="fig|1346791.3.peg.4154"/>
<dbReference type="RefSeq" id="WP_021319871.1">
    <property type="nucleotide sequence ID" value="NZ_AUWY01000126.1"/>
</dbReference>
<dbReference type="EMBL" id="AUWY01000126">
    <property type="protein sequence ID" value="EQB30150.1"/>
    <property type="molecule type" value="Genomic_DNA"/>
</dbReference>
<evidence type="ECO:0000256" key="1">
    <source>
        <dbReference type="ARBA" id="ARBA00009570"/>
    </source>
</evidence>
<evidence type="ECO:0000313" key="4">
    <source>
        <dbReference type="Proteomes" id="UP000015523"/>
    </source>
</evidence>
<keyword evidence="2" id="KW-0560">Oxidoreductase</keyword>
<dbReference type="GO" id="GO:0019380">
    <property type="term" value="P:3-phenylpropionate catabolic process"/>
    <property type="evidence" value="ECO:0007669"/>
    <property type="project" value="TreeGrafter"/>
</dbReference>
<dbReference type="OrthoDB" id="7446267at2"/>
<dbReference type="PANTHER" id="PTHR41534:SF2">
    <property type="entry name" value="3-PHENYLPROPIONATE_CINNAMIC ACID DIOXYGENASE SUBUNIT BETA"/>
    <property type="match status" value="1"/>
</dbReference>
<dbReference type="Pfam" id="PF00866">
    <property type="entry name" value="Ring_hydroxyl_B"/>
    <property type="match status" value="1"/>
</dbReference>
<protein>
    <recommendedName>
        <fullName evidence="5">Aromatic-ring-hydroxylating dioxygenase subunit beta</fullName>
    </recommendedName>
</protein>